<dbReference type="GO" id="GO:0043737">
    <property type="term" value="F:deoxyribonuclease V activity"/>
    <property type="evidence" value="ECO:0007669"/>
    <property type="project" value="UniProtKB-EC"/>
</dbReference>
<dbReference type="EC" id="3.1.21.7" evidence="6"/>
<reference evidence="6 7" key="1">
    <citation type="submission" date="2007-01" db="EMBL/GenBank/DDBJ databases">
        <authorList>
            <person name="Haygood M."/>
            <person name="Podell S."/>
            <person name="Anderson C."/>
            <person name="Hopkinson B."/>
            <person name="Roe K."/>
            <person name="Barbeau K."/>
            <person name="Gaasterland T."/>
            <person name="Ferriera S."/>
            <person name="Johnson J."/>
            <person name="Kravitz S."/>
            <person name="Beeson K."/>
            <person name="Sutton G."/>
            <person name="Rogers Y.-H."/>
            <person name="Friedman R."/>
            <person name="Frazier M."/>
            <person name="Venter J.C."/>
        </authorList>
    </citation>
    <scope>NUCLEOTIDE SEQUENCE [LARGE SCALE GENOMIC DNA]</scope>
    <source>
        <strain evidence="6 7">ATCC 23134</strain>
    </source>
</reference>
<dbReference type="OrthoDB" id="9790916at2"/>
<dbReference type="EMBL" id="AAWS01000025">
    <property type="protein sequence ID" value="EAY27207.1"/>
    <property type="molecule type" value="Genomic_DNA"/>
</dbReference>
<keyword evidence="2" id="KW-0963">Cytoplasm</keyword>
<comment type="subcellular location">
    <subcellularLocation>
        <location evidence="1">Cytoplasm</location>
    </subcellularLocation>
</comment>
<protein>
    <submittedName>
        <fullName evidence="6">Endonuclease V</fullName>
        <ecNumber evidence="6">3.1.21.7</ecNumber>
    </submittedName>
</protein>
<comment type="caution">
    <text evidence="6">The sequence shown here is derived from an EMBL/GenBank/DDBJ whole genome shotgun (WGS) entry which is preliminary data.</text>
</comment>
<evidence type="ECO:0000256" key="2">
    <source>
        <dbReference type="ARBA" id="ARBA00022490"/>
    </source>
</evidence>
<keyword evidence="5 6" id="KW-0378">Hydrolase</keyword>
<dbReference type="GO" id="GO:0005737">
    <property type="term" value="C:cytoplasm"/>
    <property type="evidence" value="ECO:0007669"/>
    <property type="project" value="UniProtKB-SubCell"/>
</dbReference>
<organism evidence="6 7">
    <name type="scientific">Microscilla marina ATCC 23134</name>
    <dbReference type="NCBI Taxonomy" id="313606"/>
    <lineage>
        <taxon>Bacteria</taxon>
        <taxon>Pseudomonadati</taxon>
        <taxon>Bacteroidota</taxon>
        <taxon>Cytophagia</taxon>
        <taxon>Cytophagales</taxon>
        <taxon>Microscillaceae</taxon>
        <taxon>Microscilla</taxon>
    </lineage>
</organism>
<dbReference type="InterPro" id="IPR007581">
    <property type="entry name" value="Endonuclease-V"/>
</dbReference>
<dbReference type="eggNOG" id="COG1515">
    <property type="taxonomic scope" value="Bacteria"/>
</dbReference>
<dbReference type="AlphaFoldDB" id="A1ZQQ2"/>
<dbReference type="PANTHER" id="PTHR28511">
    <property type="entry name" value="ENDONUCLEASE V"/>
    <property type="match status" value="1"/>
</dbReference>
<evidence type="ECO:0000256" key="5">
    <source>
        <dbReference type="ARBA" id="ARBA00022801"/>
    </source>
</evidence>
<keyword evidence="3" id="KW-0540">Nuclease</keyword>
<evidence type="ECO:0000313" key="6">
    <source>
        <dbReference type="EMBL" id="EAY27207.1"/>
    </source>
</evidence>
<evidence type="ECO:0000256" key="3">
    <source>
        <dbReference type="ARBA" id="ARBA00022722"/>
    </source>
</evidence>
<dbReference type="RefSeq" id="WP_002699864.1">
    <property type="nucleotide sequence ID" value="NZ_AAWS01000025.1"/>
</dbReference>
<sequence>MNDIETQWANEQRLMAAQVQIPTLGQGYQPQDNDVILGLDIQYESDKAYIAGDLQHYNGHHLGTYSGVTAVMAPYVPGFFCFREGPPLFALVNHLLNDATLPRPDLLVVDGHGIAHPRTFGVACWLGVKTGLPTIGIAKKSLLKFSGQVGNEQGSILDIAHKGQVVGYALRTQTGIKPEYVSPGHLVALDTAKTVALNLVSEYRIPDVLRRADQMARLHSKDEQTNDWINVGTLG</sequence>
<proteinExistence type="predicted"/>
<dbReference type="Gene3D" id="3.30.2170.10">
    <property type="entry name" value="archaeoglobus fulgidus dsm 4304 superfamily"/>
    <property type="match status" value="1"/>
</dbReference>
<dbReference type="Proteomes" id="UP000004095">
    <property type="component" value="Unassembled WGS sequence"/>
</dbReference>
<dbReference type="PANTHER" id="PTHR28511:SF1">
    <property type="entry name" value="ENDONUCLEASE V"/>
    <property type="match status" value="1"/>
</dbReference>
<evidence type="ECO:0000313" key="7">
    <source>
        <dbReference type="Proteomes" id="UP000004095"/>
    </source>
</evidence>
<gene>
    <name evidence="6" type="ORF">M23134_06517</name>
</gene>
<dbReference type="GO" id="GO:0016891">
    <property type="term" value="F:RNA endonuclease activity producing 5'-phosphomonoesters, hydrolytic mechanism"/>
    <property type="evidence" value="ECO:0007669"/>
    <property type="project" value="TreeGrafter"/>
</dbReference>
<evidence type="ECO:0000256" key="1">
    <source>
        <dbReference type="ARBA" id="ARBA00004496"/>
    </source>
</evidence>
<name>A1ZQQ2_MICM2</name>
<evidence type="ECO:0000256" key="4">
    <source>
        <dbReference type="ARBA" id="ARBA00022759"/>
    </source>
</evidence>
<dbReference type="CDD" id="cd06559">
    <property type="entry name" value="Endonuclease_V"/>
    <property type="match status" value="1"/>
</dbReference>
<dbReference type="GO" id="GO:0003727">
    <property type="term" value="F:single-stranded RNA binding"/>
    <property type="evidence" value="ECO:0007669"/>
    <property type="project" value="TreeGrafter"/>
</dbReference>
<keyword evidence="7" id="KW-1185">Reference proteome</keyword>
<dbReference type="GO" id="GO:0006281">
    <property type="term" value="P:DNA repair"/>
    <property type="evidence" value="ECO:0007669"/>
    <property type="project" value="InterPro"/>
</dbReference>
<keyword evidence="4 6" id="KW-0255">Endonuclease</keyword>
<dbReference type="Pfam" id="PF04493">
    <property type="entry name" value="Endonuclease_5"/>
    <property type="match status" value="1"/>
</dbReference>
<accession>A1ZQQ2</accession>